<dbReference type="GO" id="GO:0030163">
    <property type="term" value="P:protein catabolic process"/>
    <property type="evidence" value="ECO:0007669"/>
    <property type="project" value="InterPro"/>
</dbReference>
<gene>
    <name evidence="2" type="ORF">DICVIV_05458</name>
</gene>
<evidence type="ECO:0000313" key="2">
    <source>
        <dbReference type="EMBL" id="KJH48413.1"/>
    </source>
</evidence>
<keyword evidence="2" id="KW-0378">Hydrolase</keyword>
<protein>
    <submittedName>
        <fullName evidence="2">ATP-dependent protease La domain protein</fullName>
    </submittedName>
</protein>
<dbReference type="Gene3D" id="1.20.58.1480">
    <property type="match status" value="1"/>
</dbReference>
<dbReference type="InterPro" id="IPR008880">
    <property type="entry name" value="Trigger_fac_C"/>
</dbReference>
<dbReference type="PROSITE" id="PS51787">
    <property type="entry name" value="LON_N"/>
    <property type="match status" value="1"/>
</dbReference>
<dbReference type="Gene3D" id="3.40.50.300">
    <property type="entry name" value="P-loop containing nucleotide triphosphate hydrolases"/>
    <property type="match status" value="1"/>
</dbReference>
<reference evidence="2 3" key="1">
    <citation type="submission" date="2013-11" db="EMBL/GenBank/DDBJ databases">
        <title>Draft genome of the bovine lungworm Dictyocaulus viviparus.</title>
        <authorList>
            <person name="Mitreva M."/>
        </authorList>
    </citation>
    <scope>NUCLEOTIDE SEQUENCE [LARGE SCALE GENOMIC DNA]</scope>
    <source>
        <strain evidence="2 3">HannoverDv2000</strain>
    </source>
</reference>
<dbReference type="GO" id="GO:0015031">
    <property type="term" value="P:protein transport"/>
    <property type="evidence" value="ECO:0007669"/>
    <property type="project" value="InterPro"/>
</dbReference>
<dbReference type="InterPro" id="IPR027304">
    <property type="entry name" value="Trigger_fact/SurA_dom_sf"/>
</dbReference>
<dbReference type="GO" id="GO:0004176">
    <property type="term" value="F:ATP-dependent peptidase activity"/>
    <property type="evidence" value="ECO:0007669"/>
    <property type="project" value="InterPro"/>
</dbReference>
<keyword evidence="2" id="KW-0645">Protease</keyword>
<dbReference type="Proteomes" id="UP000053766">
    <property type="component" value="Unassembled WGS sequence"/>
</dbReference>
<sequence length="665" mass="75711">MWKKKLEKSLPISRKSSPKTAMLLKRMMLPLLLIVEKLTGLSINVFVQKVVKYQRILIYPYRDFLTIFSLPQNEDQTLSLKEVNFSVKLNELKTINRPSLNEEMIVKLTNGAVASLHEFNDWVKHRLQVSIDTEYDRKNLDYFFKNQMNMSFEKAIEIDGLKVDEVKQSLRNEAENDVKLLFLLKRIAEIEQLSPTTEEFGKVKIMDKLLLLISRGIVVLPHQSVDLEIGRAKSIAAIEAAQAVDQDERHLIIASQINSQIDDPLPNEVYDVGTYCIITDVSSLSGDSLTLKVRGEKRVKITSVKEEQTPNGPYFLAEYDFLKDRGANTATNIATAKRILRKIESESVLLNEFENSLNDASKFADMVVGNFTPQWADLTKLQKFLTEETVSKRLQMVSALLKEYFNDKINAEKQTAQLNKESTNESVSEEFDKNAEDIRSNKKIIENLTKQQREFYLRERLRVIKEELGEISSRDDDVAKFPKVKERIIEYLAIKVRNKSLRGPILCLVGPPGVEISLGGMRDECEIRGHRRTYAGAMPGRIIKGMPPFPAITLCNLNPYRDSGIRDEESVNKILNVFNMVMKMAANAGDLDELSKMKITAIGIENSAKKRNVDDIGTIEPAKSVCICEDGECEAEPDKVTIFTGSRYETSQECTRITDYYCENM</sequence>
<dbReference type="SMART" id="SM00464">
    <property type="entry name" value="LON"/>
    <property type="match status" value="1"/>
</dbReference>
<dbReference type="STRING" id="29172.A0A0D8XUY1"/>
<dbReference type="GO" id="GO:0006457">
    <property type="term" value="P:protein folding"/>
    <property type="evidence" value="ECO:0007669"/>
    <property type="project" value="InterPro"/>
</dbReference>
<reference evidence="3" key="2">
    <citation type="journal article" date="2016" name="Sci. Rep.">
        <title>Dictyocaulus viviparus genome, variome and transcriptome elucidate lungworm biology and support future intervention.</title>
        <authorList>
            <person name="McNulty S.N."/>
            <person name="Strube C."/>
            <person name="Rosa B.A."/>
            <person name="Martin J.C."/>
            <person name="Tyagi R."/>
            <person name="Choi Y.J."/>
            <person name="Wang Q."/>
            <person name="Hallsworth Pepin K."/>
            <person name="Zhang X."/>
            <person name="Ozersky P."/>
            <person name="Wilson R.K."/>
            <person name="Sternberg P.W."/>
            <person name="Gasser R.B."/>
            <person name="Mitreva M."/>
        </authorList>
    </citation>
    <scope>NUCLEOTIDE SEQUENCE [LARGE SCALE GENOMIC DNA]</scope>
    <source>
        <strain evidence="3">HannoverDv2000</strain>
    </source>
</reference>
<dbReference type="InterPro" id="IPR027417">
    <property type="entry name" value="P-loop_NTPase"/>
</dbReference>
<name>A0A0D8XUY1_DICVI</name>
<dbReference type="InterPro" id="IPR015947">
    <property type="entry name" value="PUA-like_sf"/>
</dbReference>
<dbReference type="OrthoDB" id="2411602at2759"/>
<proteinExistence type="predicted"/>
<dbReference type="AlphaFoldDB" id="A0A0D8XUY1"/>
<organism evidence="2 3">
    <name type="scientific">Dictyocaulus viviparus</name>
    <name type="common">Bovine lungworm</name>
    <dbReference type="NCBI Taxonomy" id="29172"/>
    <lineage>
        <taxon>Eukaryota</taxon>
        <taxon>Metazoa</taxon>
        <taxon>Ecdysozoa</taxon>
        <taxon>Nematoda</taxon>
        <taxon>Chromadorea</taxon>
        <taxon>Rhabditida</taxon>
        <taxon>Rhabditina</taxon>
        <taxon>Rhabditomorpha</taxon>
        <taxon>Strongyloidea</taxon>
        <taxon>Metastrongylidae</taxon>
        <taxon>Dictyocaulus</taxon>
    </lineage>
</organism>
<dbReference type="SUPFAM" id="SSF109998">
    <property type="entry name" value="Triger factor/SurA peptide-binding domain-like"/>
    <property type="match status" value="1"/>
</dbReference>
<dbReference type="SUPFAM" id="SSF88697">
    <property type="entry name" value="PUA domain-like"/>
    <property type="match status" value="1"/>
</dbReference>
<dbReference type="InterPro" id="IPR027065">
    <property type="entry name" value="Lon_Prtase"/>
</dbReference>
<feature type="domain" description="Lon N-terminal" evidence="1">
    <location>
        <begin position="209"/>
        <end position="405"/>
    </location>
</feature>
<evidence type="ECO:0000259" key="1">
    <source>
        <dbReference type="PROSITE" id="PS51787"/>
    </source>
</evidence>
<evidence type="ECO:0000313" key="3">
    <source>
        <dbReference type="Proteomes" id="UP000053766"/>
    </source>
</evidence>
<accession>A0A0D8XUY1</accession>
<dbReference type="EMBL" id="KN716268">
    <property type="protein sequence ID" value="KJH48413.1"/>
    <property type="molecule type" value="Genomic_DNA"/>
</dbReference>
<dbReference type="Pfam" id="PF02190">
    <property type="entry name" value="LON_substr_bdg"/>
    <property type="match status" value="1"/>
</dbReference>
<dbReference type="InterPro" id="IPR046336">
    <property type="entry name" value="Lon_prtase_N_sf"/>
</dbReference>
<dbReference type="Gene3D" id="2.30.130.40">
    <property type="entry name" value="LON domain-like"/>
    <property type="match status" value="1"/>
</dbReference>
<dbReference type="Pfam" id="PF05698">
    <property type="entry name" value="Trigger_C"/>
    <property type="match status" value="1"/>
</dbReference>
<dbReference type="GO" id="GO:0005524">
    <property type="term" value="F:ATP binding"/>
    <property type="evidence" value="ECO:0007669"/>
    <property type="project" value="InterPro"/>
</dbReference>
<keyword evidence="3" id="KW-1185">Reference proteome</keyword>
<dbReference type="PANTHER" id="PTHR10046">
    <property type="entry name" value="ATP DEPENDENT LON PROTEASE FAMILY MEMBER"/>
    <property type="match status" value="1"/>
</dbReference>
<dbReference type="GO" id="GO:0006508">
    <property type="term" value="P:proteolysis"/>
    <property type="evidence" value="ECO:0007669"/>
    <property type="project" value="UniProtKB-KW"/>
</dbReference>
<dbReference type="GO" id="GO:0004252">
    <property type="term" value="F:serine-type endopeptidase activity"/>
    <property type="evidence" value="ECO:0007669"/>
    <property type="project" value="InterPro"/>
</dbReference>
<dbReference type="InterPro" id="IPR003111">
    <property type="entry name" value="Lon_prtase_N"/>
</dbReference>